<keyword evidence="5" id="KW-0472">Membrane</keyword>
<dbReference type="Pfam" id="PF06839">
    <property type="entry name" value="Zn_ribbon_GRF"/>
    <property type="match status" value="1"/>
</dbReference>
<keyword evidence="1" id="KW-0479">Metal-binding</keyword>
<dbReference type="GO" id="GO:0008270">
    <property type="term" value="F:zinc ion binding"/>
    <property type="evidence" value="ECO:0007669"/>
    <property type="project" value="UniProtKB-KW"/>
</dbReference>
<evidence type="ECO:0000256" key="2">
    <source>
        <dbReference type="ARBA" id="ARBA00022771"/>
    </source>
</evidence>
<evidence type="ECO:0000256" key="4">
    <source>
        <dbReference type="PROSITE-ProRule" id="PRU01343"/>
    </source>
</evidence>
<name>A0ABC9D9L8_9POAL</name>
<proteinExistence type="predicted"/>
<protein>
    <recommendedName>
        <fullName evidence="6">GRF-type domain-containing protein</fullName>
    </recommendedName>
</protein>
<evidence type="ECO:0000313" key="8">
    <source>
        <dbReference type="Proteomes" id="UP001497457"/>
    </source>
</evidence>
<evidence type="ECO:0000313" key="7">
    <source>
        <dbReference type="EMBL" id="CAL5033734.1"/>
    </source>
</evidence>
<keyword evidence="2 4" id="KW-0863">Zinc-finger</keyword>
<sequence length="139" mass="15380">MSQGSSNGRRNRRLFCPNCGVLANWNRETTEENFGRIFYMCPYFAAEGCQFFQWEDMMGQTSGLGRARAASVLPVVPAPAPVQEVAAPGGGGVPVAEAPAAVAQGQRQMVYERILDQLKWIEKLVLLCILLVLYAIWKK</sequence>
<keyword evidence="3" id="KW-0862">Zinc</keyword>
<keyword evidence="5" id="KW-0812">Transmembrane</keyword>
<feature type="domain" description="GRF-type" evidence="6">
    <location>
        <begin position="16"/>
        <end position="58"/>
    </location>
</feature>
<accession>A0ABC9D9L8</accession>
<keyword evidence="5" id="KW-1133">Transmembrane helix</keyword>
<dbReference type="AlphaFoldDB" id="A0ABC9D9L8"/>
<dbReference type="EMBL" id="OZ075141">
    <property type="protein sequence ID" value="CAL5033734.1"/>
    <property type="molecule type" value="Genomic_DNA"/>
</dbReference>
<organism evidence="7 8">
    <name type="scientific">Urochloa decumbens</name>
    <dbReference type="NCBI Taxonomy" id="240449"/>
    <lineage>
        <taxon>Eukaryota</taxon>
        <taxon>Viridiplantae</taxon>
        <taxon>Streptophyta</taxon>
        <taxon>Embryophyta</taxon>
        <taxon>Tracheophyta</taxon>
        <taxon>Spermatophyta</taxon>
        <taxon>Magnoliopsida</taxon>
        <taxon>Liliopsida</taxon>
        <taxon>Poales</taxon>
        <taxon>Poaceae</taxon>
        <taxon>PACMAD clade</taxon>
        <taxon>Panicoideae</taxon>
        <taxon>Panicodae</taxon>
        <taxon>Paniceae</taxon>
        <taxon>Melinidinae</taxon>
        <taxon>Urochloa</taxon>
    </lineage>
</organism>
<reference evidence="7" key="1">
    <citation type="submission" date="2024-10" db="EMBL/GenBank/DDBJ databases">
        <authorList>
            <person name="Ryan C."/>
        </authorList>
    </citation>
    <scope>NUCLEOTIDE SEQUENCE [LARGE SCALE GENOMIC DNA]</scope>
</reference>
<evidence type="ECO:0000256" key="1">
    <source>
        <dbReference type="ARBA" id="ARBA00022723"/>
    </source>
</evidence>
<evidence type="ECO:0000259" key="6">
    <source>
        <dbReference type="PROSITE" id="PS51999"/>
    </source>
</evidence>
<evidence type="ECO:0000256" key="5">
    <source>
        <dbReference type="SAM" id="Phobius"/>
    </source>
</evidence>
<dbReference type="PROSITE" id="PS51999">
    <property type="entry name" value="ZF_GRF"/>
    <property type="match status" value="1"/>
</dbReference>
<gene>
    <name evidence="7" type="ORF">URODEC1_LOCUS82799</name>
</gene>
<evidence type="ECO:0000256" key="3">
    <source>
        <dbReference type="ARBA" id="ARBA00022833"/>
    </source>
</evidence>
<keyword evidence="8" id="KW-1185">Reference proteome</keyword>
<dbReference type="Proteomes" id="UP001497457">
    <property type="component" value="Chromosome 31b"/>
</dbReference>
<feature type="transmembrane region" description="Helical" evidence="5">
    <location>
        <begin position="120"/>
        <end position="137"/>
    </location>
</feature>
<dbReference type="InterPro" id="IPR010666">
    <property type="entry name" value="Znf_GRF"/>
</dbReference>